<organism evidence="1 2">
    <name type="scientific">Vitis rotundifolia</name>
    <name type="common">Muscadine grape</name>
    <dbReference type="NCBI Taxonomy" id="103349"/>
    <lineage>
        <taxon>Eukaryota</taxon>
        <taxon>Viridiplantae</taxon>
        <taxon>Streptophyta</taxon>
        <taxon>Embryophyta</taxon>
        <taxon>Tracheophyta</taxon>
        <taxon>Spermatophyta</taxon>
        <taxon>Magnoliopsida</taxon>
        <taxon>eudicotyledons</taxon>
        <taxon>Gunneridae</taxon>
        <taxon>Pentapetalae</taxon>
        <taxon>rosids</taxon>
        <taxon>Vitales</taxon>
        <taxon>Vitaceae</taxon>
        <taxon>Viteae</taxon>
        <taxon>Vitis</taxon>
    </lineage>
</organism>
<evidence type="ECO:0000313" key="1">
    <source>
        <dbReference type="EMBL" id="KAJ9698924.1"/>
    </source>
</evidence>
<keyword evidence="2" id="KW-1185">Reference proteome</keyword>
<sequence>MGYVVWSSGGHKSFNFKRVLQLKKYLLNWWPIFDESEIIPWDQLTTISPMSPNPLAISTHHPSNLSQLT</sequence>
<protein>
    <submittedName>
        <fullName evidence="1">Uncharacterized protein</fullName>
    </submittedName>
</protein>
<accession>A0AA39A2W9</accession>
<comment type="caution">
    <text evidence="1">The sequence shown here is derived from an EMBL/GenBank/DDBJ whole genome shotgun (WGS) entry which is preliminary data.</text>
</comment>
<dbReference type="EMBL" id="JARBHA010000006">
    <property type="protein sequence ID" value="KAJ9698924.1"/>
    <property type="molecule type" value="Genomic_DNA"/>
</dbReference>
<dbReference type="AlphaFoldDB" id="A0AA39A2W9"/>
<dbReference type="Proteomes" id="UP001168098">
    <property type="component" value="Unassembled WGS sequence"/>
</dbReference>
<reference evidence="1 2" key="1">
    <citation type="journal article" date="2023" name="BMC Biotechnol.">
        <title>Vitis rotundifolia cv Carlos genome sequencing.</title>
        <authorList>
            <person name="Huff M."/>
            <person name="Hulse-Kemp A."/>
            <person name="Scheffler B."/>
            <person name="Youngblood R."/>
            <person name="Simpson S."/>
            <person name="Babiker E."/>
            <person name="Staton M."/>
        </authorList>
    </citation>
    <scope>NUCLEOTIDE SEQUENCE [LARGE SCALE GENOMIC DNA]</scope>
    <source>
        <tissue evidence="1">Leaf</tissue>
    </source>
</reference>
<gene>
    <name evidence="1" type="ORF">PVL29_007812</name>
</gene>
<evidence type="ECO:0000313" key="2">
    <source>
        <dbReference type="Proteomes" id="UP001168098"/>
    </source>
</evidence>
<name>A0AA39A2W9_VITRO</name>
<proteinExistence type="predicted"/>